<evidence type="ECO:0000256" key="8">
    <source>
        <dbReference type="ARBA" id="ARBA00074306"/>
    </source>
</evidence>
<dbReference type="CDD" id="cd00082">
    <property type="entry name" value="HisKA"/>
    <property type="match status" value="1"/>
</dbReference>
<dbReference type="Gene3D" id="1.10.287.130">
    <property type="match status" value="1"/>
</dbReference>
<dbReference type="CDD" id="cd16922">
    <property type="entry name" value="HATPase_EvgS-ArcB-TorS-like"/>
    <property type="match status" value="1"/>
</dbReference>
<proteinExistence type="inferred from homology"/>
<dbReference type="PROSITE" id="PS50109">
    <property type="entry name" value="HIS_KIN"/>
    <property type="match status" value="1"/>
</dbReference>
<protein>
    <recommendedName>
        <fullName evidence="8">Circadian input-output histidine kinase CikA</fullName>
        <ecNumber evidence="3">2.7.13.3</ecNumber>
    </recommendedName>
</protein>
<dbReference type="InterPro" id="IPR004358">
    <property type="entry name" value="Sig_transdc_His_kin-like_C"/>
</dbReference>
<dbReference type="SUPFAM" id="SSF47384">
    <property type="entry name" value="Homodimeric domain of signal transducing histidine kinase"/>
    <property type="match status" value="1"/>
</dbReference>
<dbReference type="InterPro" id="IPR036097">
    <property type="entry name" value="HisK_dim/P_sf"/>
</dbReference>
<sequence>MSNTGLTLQLGKKPDAFCDAHHLLIVTDNNPVFLQEIEQVLQQMTVELNCHSVTCDRYSQALSEYQYDLILYNYCSNNNSNSYYPESTHDYSVSHPIPELAWWYDSSPRIPLVLITEPLGDEMAIACIQSGINAYVLRHKLSSLPDILETRLVSCIQQQSQTFKKLSQQINLLKQEIIKLKNQNSELKTADNSTNQEYFAHLNHDLRSPLANILQFARMLKDEIYGKLNPKQTEYIAGILTSGNHLYELINDYLDIAKIEANHEELYPDKVPVEDVCDASLVMVQGKAKEKELELIIDIADDIDFCYADSLRLKQILINLLSNAVKFTEQGSVTLQVKATSKMLLFSIIDTGIGISKEDSAKLFQPFQQINTPLHRQHKGTGLGLALSRKLAQLHGGDITLTSEVGKGSCFTVSIPAL</sequence>
<keyword evidence="14" id="KW-1185">Reference proteome</keyword>
<dbReference type="SUPFAM" id="SSF55874">
    <property type="entry name" value="ATPase domain of HSP90 chaperone/DNA topoisomerase II/histidine kinase"/>
    <property type="match status" value="1"/>
</dbReference>
<evidence type="ECO:0000313" key="13">
    <source>
        <dbReference type="EMBL" id="VEP11866.1"/>
    </source>
</evidence>
<keyword evidence="5" id="KW-0808">Transferase</keyword>
<dbReference type="InterPro" id="IPR003594">
    <property type="entry name" value="HATPase_dom"/>
</dbReference>
<evidence type="ECO:0000259" key="11">
    <source>
        <dbReference type="PROSITE" id="PS50109"/>
    </source>
</evidence>
<evidence type="ECO:0000256" key="2">
    <source>
        <dbReference type="ARBA" id="ARBA00006402"/>
    </source>
</evidence>
<gene>
    <name evidence="13" type="ORF">H1P_1230012</name>
</gene>
<dbReference type="SMART" id="SM00387">
    <property type="entry name" value="HATPase_c"/>
    <property type="match status" value="1"/>
</dbReference>
<name>A0A563VK48_9CYAN</name>
<dbReference type="OrthoDB" id="459598at2"/>
<dbReference type="SMART" id="SM00388">
    <property type="entry name" value="HisKA"/>
    <property type="match status" value="1"/>
</dbReference>
<evidence type="ECO:0000256" key="5">
    <source>
        <dbReference type="ARBA" id="ARBA00022679"/>
    </source>
</evidence>
<dbReference type="InterPro" id="IPR011006">
    <property type="entry name" value="CheY-like_superfamily"/>
</dbReference>
<feature type="domain" description="Response regulatory" evidence="12">
    <location>
        <begin position="23"/>
        <end position="153"/>
    </location>
</feature>
<evidence type="ECO:0000256" key="4">
    <source>
        <dbReference type="ARBA" id="ARBA00022553"/>
    </source>
</evidence>
<evidence type="ECO:0000256" key="9">
    <source>
        <dbReference type="PROSITE-ProRule" id="PRU00169"/>
    </source>
</evidence>
<feature type="coiled-coil region" evidence="10">
    <location>
        <begin position="156"/>
        <end position="190"/>
    </location>
</feature>
<dbReference type="Pfam" id="PF02518">
    <property type="entry name" value="HATPase_c"/>
    <property type="match status" value="1"/>
</dbReference>
<evidence type="ECO:0000256" key="6">
    <source>
        <dbReference type="ARBA" id="ARBA00022777"/>
    </source>
</evidence>
<reference evidence="13 14" key="1">
    <citation type="submission" date="2019-01" db="EMBL/GenBank/DDBJ databases">
        <authorList>
            <person name="Brito A."/>
        </authorList>
    </citation>
    <scope>NUCLEOTIDE SEQUENCE [LARGE SCALE GENOMIC DNA]</scope>
    <source>
        <strain evidence="13">1</strain>
    </source>
</reference>
<dbReference type="FunFam" id="3.30.565.10:FF:000010">
    <property type="entry name" value="Sensor histidine kinase RcsC"/>
    <property type="match status" value="1"/>
</dbReference>
<dbReference type="PRINTS" id="PR00344">
    <property type="entry name" value="BCTRLSENSOR"/>
</dbReference>
<dbReference type="PANTHER" id="PTHR43711:SF31">
    <property type="entry name" value="HISTIDINE KINASE"/>
    <property type="match status" value="1"/>
</dbReference>
<dbReference type="SUPFAM" id="SSF52172">
    <property type="entry name" value="CheY-like"/>
    <property type="match status" value="1"/>
</dbReference>
<dbReference type="InterPro" id="IPR050736">
    <property type="entry name" value="Sensor_HK_Regulatory"/>
</dbReference>
<dbReference type="InterPro" id="IPR001789">
    <property type="entry name" value="Sig_transdc_resp-reg_receiver"/>
</dbReference>
<organism evidence="13 14">
    <name type="scientific">Hyella patelloides LEGE 07179</name>
    <dbReference type="NCBI Taxonomy" id="945734"/>
    <lineage>
        <taxon>Bacteria</taxon>
        <taxon>Bacillati</taxon>
        <taxon>Cyanobacteriota</taxon>
        <taxon>Cyanophyceae</taxon>
        <taxon>Pleurocapsales</taxon>
        <taxon>Hyellaceae</taxon>
        <taxon>Hyella</taxon>
    </lineage>
</organism>
<evidence type="ECO:0000256" key="1">
    <source>
        <dbReference type="ARBA" id="ARBA00000085"/>
    </source>
</evidence>
<comment type="catalytic activity">
    <reaction evidence="1">
        <text>ATP + protein L-histidine = ADP + protein N-phospho-L-histidine.</text>
        <dbReference type="EC" id="2.7.13.3"/>
    </reaction>
</comment>
<dbReference type="Proteomes" id="UP000320055">
    <property type="component" value="Unassembled WGS sequence"/>
</dbReference>
<comment type="similarity">
    <text evidence="2">In the N-terminal section; belongs to the phytochrome family.</text>
</comment>
<dbReference type="AlphaFoldDB" id="A0A563VK48"/>
<dbReference type="InterPro" id="IPR005467">
    <property type="entry name" value="His_kinase_dom"/>
</dbReference>
<evidence type="ECO:0000256" key="10">
    <source>
        <dbReference type="SAM" id="Coils"/>
    </source>
</evidence>
<dbReference type="Gene3D" id="3.30.565.10">
    <property type="entry name" value="Histidine kinase-like ATPase, C-terminal domain"/>
    <property type="match status" value="1"/>
</dbReference>
<keyword evidence="10" id="KW-0175">Coiled coil</keyword>
<keyword evidence="6 13" id="KW-0418">Kinase</keyword>
<dbReference type="EC" id="2.7.13.3" evidence="3"/>
<dbReference type="InterPro" id="IPR003661">
    <property type="entry name" value="HisK_dim/P_dom"/>
</dbReference>
<evidence type="ECO:0000259" key="12">
    <source>
        <dbReference type="PROSITE" id="PS50110"/>
    </source>
</evidence>
<dbReference type="InterPro" id="IPR036890">
    <property type="entry name" value="HATPase_C_sf"/>
</dbReference>
<feature type="domain" description="Histidine kinase" evidence="11">
    <location>
        <begin position="201"/>
        <end position="418"/>
    </location>
</feature>
<keyword evidence="7" id="KW-0902">Two-component regulatory system</keyword>
<dbReference type="RefSeq" id="WP_144869645.1">
    <property type="nucleotide sequence ID" value="NZ_LR213876.1"/>
</dbReference>
<dbReference type="EMBL" id="CAACVJ010000028">
    <property type="protein sequence ID" value="VEP11866.1"/>
    <property type="molecule type" value="Genomic_DNA"/>
</dbReference>
<dbReference type="GO" id="GO:0000155">
    <property type="term" value="F:phosphorelay sensor kinase activity"/>
    <property type="evidence" value="ECO:0007669"/>
    <property type="project" value="InterPro"/>
</dbReference>
<comment type="caution">
    <text evidence="9">Lacks conserved residue(s) required for the propagation of feature annotation.</text>
</comment>
<evidence type="ECO:0000256" key="7">
    <source>
        <dbReference type="ARBA" id="ARBA00023012"/>
    </source>
</evidence>
<evidence type="ECO:0000313" key="14">
    <source>
        <dbReference type="Proteomes" id="UP000320055"/>
    </source>
</evidence>
<accession>A0A563VK48</accession>
<evidence type="ECO:0000256" key="3">
    <source>
        <dbReference type="ARBA" id="ARBA00012438"/>
    </source>
</evidence>
<keyword evidence="4" id="KW-0597">Phosphoprotein</keyword>
<dbReference type="PROSITE" id="PS50110">
    <property type="entry name" value="RESPONSE_REGULATORY"/>
    <property type="match status" value="1"/>
</dbReference>
<dbReference type="PANTHER" id="PTHR43711">
    <property type="entry name" value="TWO-COMPONENT HISTIDINE KINASE"/>
    <property type="match status" value="1"/>
</dbReference>
<dbReference type="Pfam" id="PF00512">
    <property type="entry name" value="HisKA"/>
    <property type="match status" value="1"/>
</dbReference>